<name>A0ABV9ELQ2_9ACTN</name>
<dbReference type="Pfam" id="PF13417">
    <property type="entry name" value="GST_N_3"/>
    <property type="match status" value="1"/>
</dbReference>
<dbReference type="InterPro" id="IPR004045">
    <property type="entry name" value="Glutathione_S-Trfase_N"/>
</dbReference>
<organism evidence="2 3">
    <name type="scientific">Sphaerisporangium corydalis</name>
    <dbReference type="NCBI Taxonomy" id="1441875"/>
    <lineage>
        <taxon>Bacteria</taxon>
        <taxon>Bacillati</taxon>
        <taxon>Actinomycetota</taxon>
        <taxon>Actinomycetes</taxon>
        <taxon>Streptosporangiales</taxon>
        <taxon>Streptosporangiaceae</taxon>
        <taxon>Sphaerisporangium</taxon>
    </lineage>
</organism>
<sequence>MYPTCPYCRRVRCCLQWHGMCKSCEFWNGIEYIGI</sequence>
<evidence type="ECO:0000259" key="1">
    <source>
        <dbReference type="Pfam" id="PF13417"/>
    </source>
</evidence>
<keyword evidence="3" id="KW-1185">Reference proteome</keyword>
<evidence type="ECO:0000313" key="2">
    <source>
        <dbReference type="EMBL" id="MFC4589471.1"/>
    </source>
</evidence>
<dbReference type="RefSeq" id="WP_380707542.1">
    <property type="nucleotide sequence ID" value="NZ_JANZYP010000023.1"/>
</dbReference>
<comment type="caution">
    <text evidence="2">The sequence shown here is derived from an EMBL/GenBank/DDBJ whole genome shotgun (WGS) entry which is preliminary data.</text>
</comment>
<dbReference type="EMBL" id="JBHSFN010000016">
    <property type="protein sequence ID" value="MFC4589471.1"/>
    <property type="molecule type" value="Genomic_DNA"/>
</dbReference>
<evidence type="ECO:0000313" key="3">
    <source>
        <dbReference type="Proteomes" id="UP001595891"/>
    </source>
</evidence>
<reference evidence="3" key="1">
    <citation type="journal article" date="2019" name="Int. J. Syst. Evol. Microbiol.">
        <title>The Global Catalogue of Microorganisms (GCM) 10K type strain sequencing project: providing services to taxonomists for standard genome sequencing and annotation.</title>
        <authorList>
            <consortium name="The Broad Institute Genomics Platform"/>
            <consortium name="The Broad Institute Genome Sequencing Center for Infectious Disease"/>
            <person name="Wu L."/>
            <person name="Ma J."/>
        </authorList>
    </citation>
    <scope>NUCLEOTIDE SEQUENCE [LARGE SCALE GENOMIC DNA]</scope>
    <source>
        <strain evidence="3">CCUG 49560</strain>
    </source>
</reference>
<dbReference type="Proteomes" id="UP001595891">
    <property type="component" value="Unassembled WGS sequence"/>
</dbReference>
<feature type="domain" description="GST N-terminal" evidence="1">
    <location>
        <begin position="2"/>
        <end position="20"/>
    </location>
</feature>
<protein>
    <submittedName>
        <fullName evidence="2">Glutathione S-transferase N-terminal domain-containing protein</fullName>
    </submittedName>
</protein>
<accession>A0ABV9ELQ2</accession>
<proteinExistence type="predicted"/>
<gene>
    <name evidence="2" type="ORF">ACFO8L_25500</name>
</gene>